<organism evidence="8 9">
    <name type="scientific">Kalanchoe fedtschenkoi</name>
    <name type="common">Lavender scallops</name>
    <name type="synonym">South American air plant</name>
    <dbReference type="NCBI Taxonomy" id="63787"/>
    <lineage>
        <taxon>Eukaryota</taxon>
        <taxon>Viridiplantae</taxon>
        <taxon>Streptophyta</taxon>
        <taxon>Embryophyta</taxon>
        <taxon>Tracheophyta</taxon>
        <taxon>Spermatophyta</taxon>
        <taxon>Magnoliopsida</taxon>
        <taxon>eudicotyledons</taxon>
        <taxon>Gunneridae</taxon>
        <taxon>Pentapetalae</taxon>
        <taxon>Saxifragales</taxon>
        <taxon>Crassulaceae</taxon>
        <taxon>Kalanchoe</taxon>
    </lineage>
</organism>
<keyword evidence="5" id="KW-0539">Nucleus</keyword>
<dbReference type="CDD" id="cd00018">
    <property type="entry name" value="AP2"/>
    <property type="match status" value="1"/>
</dbReference>
<evidence type="ECO:0000256" key="4">
    <source>
        <dbReference type="ARBA" id="ARBA00023163"/>
    </source>
</evidence>
<dbReference type="AlphaFoldDB" id="A0A7N0T7P2"/>
<dbReference type="InterPro" id="IPR036955">
    <property type="entry name" value="AP2/ERF_dom_sf"/>
</dbReference>
<dbReference type="SMART" id="SM00380">
    <property type="entry name" value="AP2"/>
    <property type="match status" value="1"/>
</dbReference>
<protein>
    <recommendedName>
        <fullName evidence="7">AP2/ERF domain-containing protein</fullName>
    </recommendedName>
</protein>
<proteinExistence type="predicted"/>
<dbReference type="InterPro" id="IPR050913">
    <property type="entry name" value="AP2/ERF_ERF"/>
</dbReference>
<evidence type="ECO:0000313" key="9">
    <source>
        <dbReference type="Proteomes" id="UP000594263"/>
    </source>
</evidence>
<dbReference type="SUPFAM" id="SSF54171">
    <property type="entry name" value="DNA-binding domain"/>
    <property type="match status" value="1"/>
</dbReference>
<dbReference type="GO" id="GO:0003700">
    <property type="term" value="F:DNA-binding transcription factor activity"/>
    <property type="evidence" value="ECO:0007669"/>
    <property type="project" value="InterPro"/>
</dbReference>
<keyword evidence="9" id="KW-1185">Reference proteome</keyword>
<evidence type="ECO:0000313" key="8">
    <source>
        <dbReference type="EnsemblPlants" id="Kaladp0024s0733.1.v1.1.CDS.1"/>
    </source>
</evidence>
<dbReference type="PANTHER" id="PTHR31194">
    <property type="entry name" value="SHN SHINE , DNA BINDING / TRANSCRIPTION FACTOR"/>
    <property type="match status" value="1"/>
</dbReference>
<evidence type="ECO:0000256" key="2">
    <source>
        <dbReference type="ARBA" id="ARBA00023015"/>
    </source>
</evidence>
<dbReference type="PROSITE" id="PS51032">
    <property type="entry name" value="AP2_ERF"/>
    <property type="match status" value="1"/>
</dbReference>
<feature type="compositionally biased region" description="Polar residues" evidence="6">
    <location>
        <begin position="194"/>
        <end position="209"/>
    </location>
</feature>
<sequence length="314" mass="34564">MIKPLLVNPNLTVKSASDSAASSPVGVAARFSTKSVRKVRIICSDPYATESSEDEDEYVVKRSKRIVQEIQLPKLGNLKKERNEELTPTSSGPYGDESKSCGKRRRMASKPAVRQPSGSLYKGVRQRKWGKWAAEIRDPFKGIRVWLGTYSTAEDASKAYQRKELEFKAMAAAIKSHSNLSTNEKTDVIAFSNETESGASNTSSTSTLSEVAGTEKLSGPMEPAIVDGVGEDDTIDPLKTSLLDQEISLGLEFDSMFMDADFRPMFDEFGSVEDFDFLFDGVEDHSDTDLPDFDINLGSTELAWIEESLNIACP</sequence>
<dbReference type="Gene3D" id="3.30.730.10">
    <property type="entry name" value="AP2/ERF domain"/>
    <property type="match status" value="1"/>
</dbReference>
<feature type="region of interest" description="Disordered" evidence="6">
    <location>
        <begin position="78"/>
        <end position="120"/>
    </location>
</feature>
<evidence type="ECO:0000259" key="7">
    <source>
        <dbReference type="PROSITE" id="PS51032"/>
    </source>
</evidence>
<evidence type="ECO:0000256" key="6">
    <source>
        <dbReference type="SAM" id="MobiDB-lite"/>
    </source>
</evidence>
<dbReference type="EnsemblPlants" id="Kaladp0024s0733.1.v1.1">
    <property type="protein sequence ID" value="Kaladp0024s0733.1.v1.1.CDS.1"/>
    <property type="gene ID" value="Kaladp0024s0733.v1.1"/>
</dbReference>
<dbReference type="GO" id="GO:0003677">
    <property type="term" value="F:DNA binding"/>
    <property type="evidence" value="ECO:0007669"/>
    <property type="project" value="UniProtKB-KW"/>
</dbReference>
<reference evidence="8" key="1">
    <citation type="submission" date="2021-01" db="UniProtKB">
        <authorList>
            <consortium name="EnsemblPlants"/>
        </authorList>
    </citation>
    <scope>IDENTIFICATION</scope>
</reference>
<evidence type="ECO:0000256" key="3">
    <source>
        <dbReference type="ARBA" id="ARBA00023125"/>
    </source>
</evidence>
<comment type="subcellular location">
    <subcellularLocation>
        <location evidence="1">Nucleus</location>
    </subcellularLocation>
</comment>
<evidence type="ECO:0000256" key="1">
    <source>
        <dbReference type="ARBA" id="ARBA00004123"/>
    </source>
</evidence>
<dbReference type="Gramene" id="Kaladp0024s0733.1.v1.1">
    <property type="protein sequence ID" value="Kaladp0024s0733.1.v1.1.CDS.1"/>
    <property type="gene ID" value="Kaladp0024s0733.v1.1"/>
</dbReference>
<feature type="domain" description="AP2/ERF" evidence="7">
    <location>
        <begin position="120"/>
        <end position="181"/>
    </location>
</feature>
<dbReference type="Pfam" id="PF00847">
    <property type="entry name" value="AP2"/>
    <property type="match status" value="1"/>
</dbReference>
<keyword evidence="2" id="KW-0805">Transcription regulation</keyword>
<feature type="region of interest" description="Disordered" evidence="6">
    <location>
        <begin position="194"/>
        <end position="222"/>
    </location>
</feature>
<dbReference type="PANTHER" id="PTHR31194:SF62">
    <property type="entry name" value="ETHYLENE-RESPONSIVE TRANSCRIPTION FACTOR ERF118"/>
    <property type="match status" value="1"/>
</dbReference>
<dbReference type="PRINTS" id="PR00367">
    <property type="entry name" value="ETHRSPELEMNT"/>
</dbReference>
<dbReference type="OMA" id="DAPRMNG"/>
<keyword evidence="3" id="KW-0238">DNA-binding</keyword>
<dbReference type="GO" id="GO:0005634">
    <property type="term" value="C:nucleus"/>
    <property type="evidence" value="ECO:0007669"/>
    <property type="project" value="UniProtKB-SubCell"/>
</dbReference>
<dbReference type="Proteomes" id="UP000594263">
    <property type="component" value="Unplaced"/>
</dbReference>
<keyword evidence="4" id="KW-0804">Transcription</keyword>
<dbReference type="InterPro" id="IPR016177">
    <property type="entry name" value="DNA-bd_dom_sf"/>
</dbReference>
<accession>A0A7N0T7P2</accession>
<name>A0A7N0T7P2_KALFE</name>
<dbReference type="InterPro" id="IPR001471">
    <property type="entry name" value="AP2/ERF_dom"/>
</dbReference>
<evidence type="ECO:0000256" key="5">
    <source>
        <dbReference type="ARBA" id="ARBA00023242"/>
    </source>
</evidence>